<dbReference type="InterPro" id="IPR051257">
    <property type="entry name" value="Diverse_CBS-Domain"/>
</dbReference>
<dbReference type="PROSITE" id="PS51371">
    <property type="entry name" value="CBS"/>
    <property type="match status" value="2"/>
</dbReference>
<dbReference type="Gene3D" id="3.10.580.10">
    <property type="entry name" value="CBS-domain"/>
    <property type="match status" value="1"/>
</dbReference>
<dbReference type="EMBL" id="NVQC01000015">
    <property type="protein sequence ID" value="PTL36569.1"/>
    <property type="molecule type" value="Genomic_DNA"/>
</dbReference>
<reference evidence="4 5" key="1">
    <citation type="submission" date="2017-09" db="EMBL/GenBank/DDBJ databases">
        <title>Bloom of a denitrifying methanotroph, Candidatus Methylomirabilis limnetica, in a deep stratified lake.</title>
        <authorList>
            <person name="Graf J.S."/>
            <person name="Marchant H.K."/>
            <person name="Tienken D."/>
            <person name="Hach P.F."/>
            <person name="Brand A."/>
            <person name="Schubert C.J."/>
            <person name="Kuypers M.M."/>
            <person name="Milucka J."/>
        </authorList>
    </citation>
    <scope>NUCLEOTIDE SEQUENCE [LARGE SCALE GENOMIC DNA]</scope>
    <source>
        <strain evidence="4 5">Zug</strain>
    </source>
</reference>
<accession>A0A2T4TZM6</accession>
<dbReference type="SUPFAM" id="SSF54631">
    <property type="entry name" value="CBS-domain pair"/>
    <property type="match status" value="1"/>
</dbReference>
<keyword evidence="5" id="KW-1185">Reference proteome</keyword>
<protein>
    <submittedName>
        <fullName evidence="4">Acetoin utilization protein AcuB</fullName>
    </submittedName>
</protein>
<evidence type="ECO:0000313" key="5">
    <source>
        <dbReference type="Proteomes" id="UP000241436"/>
    </source>
</evidence>
<feature type="domain" description="CBS" evidence="3">
    <location>
        <begin position="81"/>
        <end position="137"/>
    </location>
</feature>
<dbReference type="InterPro" id="IPR046342">
    <property type="entry name" value="CBS_dom_sf"/>
</dbReference>
<organism evidence="4 5">
    <name type="scientific">Candidatus Methylomirabilis limnetica</name>
    <dbReference type="NCBI Taxonomy" id="2033718"/>
    <lineage>
        <taxon>Bacteria</taxon>
        <taxon>Candidatus Methylomirabilota</taxon>
        <taxon>Candidatus Methylomirabilia</taxon>
        <taxon>Candidatus Methylomirabilales</taxon>
        <taxon>Candidatus Methylomirabilaceae</taxon>
        <taxon>Candidatus Methylomirabilis</taxon>
    </lineage>
</organism>
<dbReference type="OrthoDB" id="9802114at2"/>
<name>A0A2T4TZM6_9BACT</name>
<dbReference type="AlphaFoldDB" id="A0A2T4TZM6"/>
<sequence length="214" mass="23604">MRVKDRMRRSLVSLSQSDTLDHALMTLRRFNIRHLPVVEGDRVVGIVSDRDVKKAAPSPFDYPTVEEFRAFTSAVIVKDIMTKEVVTVSPLTPIEDAACLMNQKRIGALPVVQEGLLVGILTETDVLGVMTEMMGATQTASRIEIEISASPGVLTEVIGIVEGKQVEIASLVTLPAREGARRLLILRLRTINPDPIVKALTERGYPQVVSEFMR</sequence>
<keyword evidence="1 2" id="KW-0129">CBS domain</keyword>
<evidence type="ECO:0000313" key="4">
    <source>
        <dbReference type="EMBL" id="PTL36569.1"/>
    </source>
</evidence>
<evidence type="ECO:0000256" key="2">
    <source>
        <dbReference type="PROSITE-ProRule" id="PRU00703"/>
    </source>
</evidence>
<evidence type="ECO:0000256" key="1">
    <source>
        <dbReference type="ARBA" id="ARBA00023122"/>
    </source>
</evidence>
<dbReference type="PANTHER" id="PTHR43080:SF2">
    <property type="entry name" value="CBS DOMAIN-CONTAINING PROTEIN"/>
    <property type="match status" value="1"/>
</dbReference>
<gene>
    <name evidence="4" type="ORF">CLG94_04270</name>
</gene>
<reference evidence="5" key="2">
    <citation type="journal article" date="2018" name="Environ. Microbiol.">
        <title>Bloom of a denitrifying methanotroph, 'Candidatus Methylomirabilis limnetica', in a deep stratified lake.</title>
        <authorList>
            <person name="Graf J.S."/>
            <person name="Mayr M.J."/>
            <person name="Marchant H.K."/>
            <person name="Tienken D."/>
            <person name="Hach P.F."/>
            <person name="Brand A."/>
            <person name="Schubert C.J."/>
            <person name="Kuypers M.M."/>
            <person name="Milucka J."/>
        </authorList>
    </citation>
    <scope>NUCLEOTIDE SEQUENCE [LARGE SCALE GENOMIC DNA]</scope>
    <source>
        <strain evidence="5">Zug</strain>
    </source>
</reference>
<dbReference type="Pfam" id="PF00571">
    <property type="entry name" value="CBS"/>
    <property type="match status" value="2"/>
</dbReference>
<proteinExistence type="predicted"/>
<feature type="domain" description="CBS" evidence="3">
    <location>
        <begin position="7"/>
        <end position="64"/>
    </location>
</feature>
<dbReference type="RefSeq" id="WP_107561637.1">
    <property type="nucleotide sequence ID" value="NZ_NVQC01000015.1"/>
</dbReference>
<comment type="caution">
    <text evidence="4">The sequence shown here is derived from an EMBL/GenBank/DDBJ whole genome shotgun (WGS) entry which is preliminary data.</text>
</comment>
<dbReference type="Proteomes" id="UP000241436">
    <property type="component" value="Unassembled WGS sequence"/>
</dbReference>
<dbReference type="PANTHER" id="PTHR43080">
    <property type="entry name" value="CBS DOMAIN-CONTAINING PROTEIN CBSX3, MITOCHONDRIAL"/>
    <property type="match status" value="1"/>
</dbReference>
<dbReference type="CDD" id="cd04584">
    <property type="entry name" value="CBS_pair_AcuB_like"/>
    <property type="match status" value="1"/>
</dbReference>
<evidence type="ECO:0000259" key="3">
    <source>
        <dbReference type="PROSITE" id="PS51371"/>
    </source>
</evidence>
<dbReference type="InterPro" id="IPR000644">
    <property type="entry name" value="CBS_dom"/>
</dbReference>
<dbReference type="SMART" id="SM00116">
    <property type="entry name" value="CBS"/>
    <property type="match status" value="2"/>
</dbReference>